<dbReference type="AlphaFoldDB" id="A0A4U3L687"/>
<dbReference type="SUPFAM" id="SSF69255">
    <property type="entry name" value="gp5 N-terminal domain-like"/>
    <property type="match status" value="1"/>
</dbReference>
<feature type="domain" description="Gp5/Type VI secretion system Vgr protein OB-fold" evidence="1">
    <location>
        <begin position="381"/>
        <end position="454"/>
    </location>
</feature>
<keyword evidence="3" id="KW-1185">Reference proteome</keyword>
<dbReference type="NCBIfam" id="TIGR01646">
    <property type="entry name" value="vgr_GE"/>
    <property type="match status" value="1"/>
</dbReference>
<proteinExistence type="predicted"/>
<reference evidence="2 3" key="1">
    <citation type="submission" date="2019-05" db="EMBL/GenBank/DDBJ databases">
        <title>Panacibacter sp. strain 17mud1-8 Genome sequencing and assembly.</title>
        <authorList>
            <person name="Chhetri G."/>
        </authorList>
    </citation>
    <scope>NUCLEOTIDE SEQUENCE [LARGE SCALE GENOMIC DNA]</scope>
    <source>
        <strain evidence="2 3">17mud1-8</strain>
    </source>
</reference>
<organism evidence="2 3">
    <name type="scientific">Ilyomonas limi</name>
    <dbReference type="NCBI Taxonomy" id="2575867"/>
    <lineage>
        <taxon>Bacteria</taxon>
        <taxon>Pseudomonadati</taxon>
        <taxon>Bacteroidota</taxon>
        <taxon>Chitinophagia</taxon>
        <taxon>Chitinophagales</taxon>
        <taxon>Chitinophagaceae</taxon>
        <taxon>Ilyomonas</taxon>
    </lineage>
</organism>
<evidence type="ECO:0000313" key="2">
    <source>
        <dbReference type="EMBL" id="TKK69884.1"/>
    </source>
</evidence>
<evidence type="ECO:0000313" key="3">
    <source>
        <dbReference type="Proteomes" id="UP000305848"/>
    </source>
</evidence>
<dbReference type="EMBL" id="SZQL01000004">
    <property type="protein sequence ID" value="TKK69884.1"/>
    <property type="molecule type" value="Genomic_DNA"/>
</dbReference>
<protein>
    <submittedName>
        <fullName evidence="2">Type VI secretion system tip protein VgrG</fullName>
    </submittedName>
</protein>
<dbReference type="InterPro" id="IPR006531">
    <property type="entry name" value="Gp5/Vgr_OB"/>
</dbReference>
<dbReference type="Gene3D" id="2.40.50.230">
    <property type="entry name" value="Gp5 N-terminal domain"/>
    <property type="match status" value="1"/>
</dbReference>
<evidence type="ECO:0000259" key="1">
    <source>
        <dbReference type="Pfam" id="PF04717"/>
    </source>
</evidence>
<accession>A0A4U3L687</accession>
<name>A0A4U3L687_9BACT</name>
<gene>
    <name evidence="2" type="primary">vgrG</name>
    <name evidence="2" type="ORF">FC093_07350</name>
</gene>
<dbReference type="OrthoDB" id="1907165at2"/>
<dbReference type="Proteomes" id="UP000305848">
    <property type="component" value="Unassembled WGS sequence"/>
</dbReference>
<dbReference type="SUPFAM" id="SSF69279">
    <property type="entry name" value="Phage tail proteins"/>
    <property type="match status" value="1"/>
</dbReference>
<dbReference type="InterPro" id="IPR006533">
    <property type="entry name" value="T6SS_Vgr_RhsGE"/>
</dbReference>
<dbReference type="InterPro" id="IPR037026">
    <property type="entry name" value="Vgr_OB-fold_dom_sf"/>
</dbReference>
<sequence>MPEETTIPSVETVANFVIKVNGTEIPVTVPVLSVNVMKIINKISSALIVLQDGDAATGDFPLSNGELFIPGNEIAIAAGDPDNTQNIFKGIIIKHSLRIRNNRSPQLVIECKHKAVKTTVGRKNASFSDSTDSDAFEKMLRNAGFASNEMDIESSSLQHEELVQYNCTDWDFILSRTEAIGKVILTNDEKITIKTPTVSGDAALSLLYGATIIELDTEMDSRNEYSAVKAYSWSMADQEVAASEATAPSQLEEEGNLSVDELADVIGLDELALQHAATLTADERKAWADAQLLKARLSKIRGRAKFDGIAAINPGDVLELHGLGKRFNGKAFVSGVRQDYDGISGWKTQAQFGHSPEWFAEENAVNAPKAGALIPGVSGLYTGIVTDNEDPTGEMRVRVKFPFISPDDDGGWARMALADAGNERGLFFRPEIGDEVVAGFLQDDPRHPVIVGMLNSSANPSPLQPSNDNHLKGYTSREKLILQFDDDKKEITIKTPAANTITISDDKKAITIEDQNGNKIETNEDGITLNDSNGSEIVTIETKGGKIRIKGSTKVVVEAPQIELVENGAHPLVFGDDLLNYLNQLVQMFNSHMHPGQMALIPVTPAPPVPPFPPPTPALLSFKVKTG</sequence>
<comment type="caution">
    <text evidence="2">The sequence shown here is derived from an EMBL/GenBank/DDBJ whole genome shotgun (WGS) entry which is preliminary data.</text>
</comment>
<dbReference type="RefSeq" id="WP_137261106.1">
    <property type="nucleotide sequence ID" value="NZ_SZQL01000004.1"/>
</dbReference>
<dbReference type="Pfam" id="PF04717">
    <property type="entry name" value="Phage_base_V"/>
    <property type="match status" value="1"/>
</dbReference>